<dbReference type="Pfam" id="PF02770">
    <property type="entry name" value="Acyl-CoA_dh_M"/>
    <property type="match status" value="1"/>
</dbReference>
<keyword evidence="3 7" id="KW-0285">Flavoprotein</keyword>
<evidence type="ECO:0000256" key="3">
    <source>
        <dbReference type="ARBA" id="ARBA00022630"/>
    </source>
</evidence>
<evidence type="ECO:0000313" key="12">
    <source>
        <dbReference type="Proteomes" id="UP000178587"/>
    </source>
</evidence>
<dbReference type="InterPro" id="IPR036250">
    <property type="entry name" value="AcylCo_DH-like_C"/>
</dbReference>
<evidence type="ECO:0000256" key="5">
    <source>
        <dbReference type="ARBA" id="ARBA00022946"/>
    </source>
</evidence>
<feature type="domain" description="Acyl-CoA dehydrogenase/oxidase C-terminal" evidence="8">
    <location>
        <begin position="236"/>
        <end position="376"/>
    </location>
</feature>
<evidence type="ECO:0000256" key="7">
    <source>
        <dbReference type="RuleBase" id="RU362125"/>
    </source>
</evidence>
<keyword evidence="6 7" id="KW-0560">Oxidoreductase</keyword>
<comment type="caution">
    <text evidence="11">The sequence shown here is derived from an EMBL/GenBank/DDBJ whole genome shotgun (WGS) entry which is preliminary data.</text>
</comment>
<evidence type="ECO:0000259" key="10">
    <source>
        <dbReference type="Pfam" id="PF02771"/>
    </source>
</evidence>
<feature type="domain" description="Acyl-CoA dehydrogenase/oxidase N-terminal" evidence="10">
    <location>
        <begin position="13"/>
        <end position="123"/>
    </location>
</feature>
<dbReference type="GO" id="GO:0004361">
    <property type="term" value="F:glutaryl-CoA dehydrogenase activity"/>
    <property type="evidence" value="ECO:0007669"/>
    <property type="project" value="TreeGrafter"/>
</dbReference>
<comment type="cofactor">
    <cofactor evidence="1 7">
        <name>FAD</name>
        <dbReference type="ChEBI" id="CHEBI:57692"/>
    </cofactor>
</comment>
<name>A0A1F6EIR5_9BACT</name>
<evidence type="ECO:0000259" key="8">
    <source>
        <dbReference type="Pfam" id="PF00441"/>
    </source>
</evidence>
<dbReference type="FunFam" id="1.10.540.10:FF:000026">
    <property type="entry name" value="Acyl-CoA dehydrogenase medium chain"/>
    <property type="match status" value="1"/>
</dbReference>
<gene>
    <name evidence="11" type="ORF">A3A34_01020</name>
</gene>
<sequence length="383" mass="42894">MLDDELNEKLTWESRQFRNTVQSWVNKRFMPLVTECYLDGRFPMELVPEMTELGLFGIKADPIYGGHGLNNYDYGLICRELEAGDSGLRSFVSVQNSLVIYPIERFGSEDQKKRWLPLLTSGKAIGAFGLTGPEGGSDPENMKTHARKDGNDFMLNGSKQFITNGSIADVVIVWAKLDGIVRGFLVEKGTSGLESREMKKKLSLCASNTSELFLSGVRVPADSLLPGTMERERTYLSCLNEARYGIAWGAVGVAIFCAEAALEYVRNRVLFGESLTKKQLIQEKLVFMDVNIESALRRMIDMARLKESGKIRSRDISCGKMVNVDMACEVSRLARRMIAGNGIMAEYHVMRHMMNLESVYTYEGTNEIHMLALGRDITGENAF</sequence>
<proteinExistence type="inferred from homology"/>
<dbReference type="InterPro" id="IPR037069">
    <property type="entry name" value="AcylCoA_DH/ox_N_sf"/>
</dbReference>
<feature type="domain" description="Acyl-CoA oxidase/dehydrogenase middle" evidence="9">
    <location>
        <begin position="127"/>
        <end position="216"/>
    </location>
</feature>
<comment type="similarity">
    <text evidence="2 7">Belongs to the acyl-CoA dehydrogenase family.</text>
</comment>
<dbReference type="STRING" id="1798507.A3A34_01020"/>
<dbReference type="GO" id="GO:0050660">
    <property type="term" value="F:flavin adenine dinucleotide binding"/>
    <property type="evidence" value="ECO:0007669"/>
    <property type="project" value="InterPro"/>
</dbReference>
<evidence type="ECO:0000313" key="11">
    <source>
        <dbReference type="EMBL" id="OGG73543.1"/>
    </source>
</evidence>
<dbReference type="SUPFAM" id="SSF56645">
    <property type="entry name" value="Acyl-CoA dehydrogenase NM domain-like"/>
    <property type="match status" value="1"/>
</dbReference>
<dbReference type="Pfam" id="PF02771">
    <property type="entry name" value="Acyl-CoA_dh_N"/>
    <property type="match status" value="1"/>
</dbReference>
<dbReference type="Pfam" id="PF00441">
    <property type="entry name" value="Acyl-CoA_dh_1"/>
    <property type="match status" value="1"/>
</dbReference>
<protein>
    <recommendedName>
        <fullName evidence="13">Acyl-CoA dehydrogenase</fullName>
    </recommendedName>
</protein>
<dbReference type="InterPro" id="IPR046373">
    <property type="entry name" value="Acyl-CoA_Oxase/DH_mid-dom_sf"/>
</dbReference>
<evidence type="ECO:0000256" key="2">
    <source>
        <dbReference type="ARBA" id="ARBA00009347"/>
    </source>
</evidence>
<evidence type="ECO:0000256" key="1">
    <source>
        <dbReference type="ARBA" id="ARBA00001974"/>
    </source>
</evidence>
<dbReference type="InterPro" id="IPR013786">
    <property type="entry name" value="AcylCoA_DH/ox_N"/>
</dbReference>
<evidence type="ECO:0000256" key="4">
    <source>
        <dbReference type="ARBA" id="ARBA00022827"/>
    </source>
</evidence>
<evidence type="ECO:0008006" key="13">
    <source>
        <dbReference type="Google" id="ProtNLM"/>
    </source>
</evidence>
<evidence type="ECO:0000259" key="9">
    <source>
        <dbReference type="Pfam" id="PF02770"/>
    </source>
</evidence>
<evidence type="ECO:0000256" key="6">
    <source>
        <dbReference type="ARBA" id="ARBA00023002"/>
    </source>
</evidence>
<dbReference type="GO" id="GO:0033539">
    <property type="term" value="P:fatty acid beta-oxidation using acyl-CoA dehydrogenase"/>
    <property type="evidence" value="ECO:0007669"/>
    <property type="project" value="TreeGrafter"/>
</dbReference>
<keyword evidence="4 7" id="KW-0274">FAD</keyword>
<keyword evidence="5" id="KW-0809">Transit peptide</keyword>
<dbReference type="EMBL" id="MFLU01000017">
    <property type="protein sequence ID" value="OGG73543.1"/>
    <property type="molecule type" value="Genomic_DNA"/>
</dbReference>
<dbReference type="GO" id="GO:0000062">
    <property type="term" value="F:fatty-acyl-CoA binding"/>
    <property type="evidence" value="ECO:0007669"/>
    <property type="project" value="TreeGrafter"/>
</dbReference>
<dbReference type="InterPro" id="IPR009075">
    <property type="entry name" value="AcylCo_DH/oxidase_C"/>
</dbReference>
<dbReference type="Proteomes" id="UP000178587">
    <property type="component" value="Unassembled WGS sequence"/>
</dbReference>
<dbReference type="SUPFAM" id="SSF47203">
    <property type="entry name" value="Acyl-CoA dehydrogenase C-terminal domain-like"/>
    <property type="match status" value="1"/>
</dbReference>
<dbReference type="Gene3D" id="2.40.110.10">
    <property type="entry name" value="Butyryl-CoA Dehydrogenase, subunit A, domain 2"/>
    <property type="match status" value="1"/>
</dbReference>
<dbReference type="PANTHER" id="PTHR42807:SF1">
    <property type="entry name" value="GLUTARYL-COA DEHYDROGENASE, MITOCHONDRIAL"/>
    <property type="match status" value="1"/>
</dbReference>
<accession>A0A1F6EIR5</accession>
<dbReference type="PANTHER" id="PTHR42807">
    <property type="entry name" value="GLUTARYL-COA DEHYDROGENASE, MITOCHONDRIAL"/>
    <property type="match status" value="1"/>
</dbReference>
<reference evidence="11 12" key="1">
    <citation type="journal article" date="2016" name="Nat. Commun.">
        <title>Thousands of microbial genomes shed light on interconnected biogeochemical processes in an aquifer system.</title>
        <authorList>
            <person name="Anantharaman K."/>
            <person name="Brown C.T."/>
            <person name="Hug L.A."/>
            <person name="Sharon I."/>
            <person name="Castelle C.J."/>
            <person name="Probst A.J."/>
            <person name="Thomas B.C."/>
            <person name="Singh A."/>
            <person name="Wilkins M.J."/>
            <person name="Karaoz U."/>
            <person name="Brodie E.L."/>
            <person name="Williams K.H."/>
            <person name="Hubbard S.S."/>
            <person name="Banfield J.F."/>
        </authorList>
    </citation>
    <scope>NUCLEOTIDE SEQUENCE [LARGE SCALE GENOMIC DNA]</scope>
</reference>
<dbReference type="Gene3D" id="1.20.140.10">
    <property type="entry name" value="Butyryl-CoA Dehydrogenase, subunit A, domain 3"/>
    <property type="match status" value="1"/>
</dbReference>
<dbReference type="InterPro" id="IPR052033">
    <property type="entry name" value="Glutaryl-CoA_DH_mitochondrial"/>
</dbReference>
<dbReference type="Gene3D" id="1.10.540.10">
    <property type="entry name" value="Acyl-CoA dehydrogenase/oxidase, N-terminal domain"/>
    <property type="match status" value="1"/>
</dbReference>
<dbReference type="AlphaFoldDB" id="A0A1F6EIR5"/>
<dbReference type="GO" id="GO:0046949">
    <property type="term" value="P:fatty-acyl-CoA biosynthetic process"/>
    <property type="evidence" value="ECO:0007669"/>
    <property type="project" value="TreeGrafter"/>
</dbReference>
<dbReference type="InterPro" id="IPR009100">
    <property type="entry name" value="AcylCoA_DH/oxidase_NM_dom_sf"/>
</dbReference>
<dbReference type="InterPro" id="IPR006091">
    <property type="entry name" value="Acyl-CoA_Oxase/DH_mid-dom"/>
</dbReference>
<organism evidence="11 12">
    <name type="scientific">Candidatus Kaiserbacteria bacterium RIFCSPLOWO2_01_FULL_50_24</name>
    <dbReference type="NCBI Taxonomy" id="1798507"/>
    <lineage>
        <taxon>Bacteria</taxon>
        <taxon>Candidatus Kaiseribacteriota</taxon>
    </lineage>
</organism>